<dbReference type="AlphaFoldDB" id="A0A5M3WHI2"/>
<dbReference type="Proteomes" id="UP000331127">
    <property type="component" value="Unassembled WGS sequence"/>
</dbReference>
<gene>
    <name evidence="1" type="ORF">Amac_017710</name>
</gene>
<proteinExistence type="predicted"/>
<name>A0A5M3WHI2_9ACTN</name>
<keyword evidence="2" id="KW-1185">Reference proteome</keyword>
<comment type="caution">
    <text evidence="1">The sequence shown here is derived from an EMBL/GenBank/DDBJ whole genome shotgun (WGS) entry which is preliminary data.</text>
</comment>
<evidence type="ECO:0000313" key="1">
    <source>
        <dbReference type="EMBL" id="GES08176.1"/>
    </source>
</evidence>
<organism evidence="1 2">
    <name type="scientific">Acrocarpospora macrocephala</name>
    <dbReference type="NCBI Taxonomy" id="150177"/>
    <lineage>
        <taxon>Bacteria</taxon>
        <taxon>Bacillati</taxon>
        <taxon>Actinomycetota</taxon>
        <taxon>Actinomycetes</taxon>
        <taxon>Streptosporangiales</taxon>
        <taxon>Streptosporangiaceae</taxon>
        <taxon>Acrocarpospora</taxon>
    </lineage>
</organism>
<dbReference type="EMBL" id="BLAE01000009">
    <property type="protein sequence ID" value="GES08176.1"/>
    <property type="molecule type" value="Genomic_DNA"/>
</dbReference>
<sequence length="148" mass="16053">MESIARTVVEAFAPEELVYFPEFIALFADDPDSLNIHVKGRKEPVGFGLGDAIAELTPIVLAVLMTLFTDGLADAAKAGGAGAWRRIRTRLSRRRTPPIDPSTPVPIFTAAEVDATVEELSRRLVARGQSEDYARGAADMLRKLLTGM</sequence>
<accession>A0A5M3WHI2</accession>
<reference evidence="1 2" key="1">
    <citation type="submission" date="2019-10" db="EMBL/GenBank/DDBJ databases">
        <title>Whole genome shotgun sequence of Acrocarpospora macrocephala NBRC 16266.</title>
        <authorList>
            <person name="Ichikawa N."/>
            <person name="Kimura A."/>
            <person name="Kitahashi Y."/>
            <person name="Komaki H."/>
            <person name="Oguchi A."/>
        </authorList>
    </citation>
    <scope>NUCLEOTIDE SEQUENCE [LARGE SCALE GENOMIC DNA]</scope>
    <source>
        <strain evidence="1 2">NBRC 16266</strain>
    </source>
</reference>
<protein>
    <submittedName>
        <fullName evidence="1">Uncharacterized protein</fullName>
    </submittedName>
</protein>
<evidence type="ECO:0000313" key="2">
    <source>
        <dbReference type="Proteomes" id="UP000331127"/>
    </source>
</evidence>